<proteinExistence type="predicted"/>
<protein>
    <submittedName>
        <fullName evidence="1">Uncharacterized protein</fullName>
    </submittedName>
</protein>
<sequence length="250" mass="27344">MPPYDECQCLRNNENNVTNGDTVICDGAALRTTTQTCSPCQFSNVWRKRNCAVSPLSANEAAQLPEGEVWVLGFDDCSHLTAEQDMFGGVAESRRHQDLSVLTQLISDSDEELLQFHSVFKDLRIAALIVLVAEHRDKEAADKILDEAGHIRNMDIIASLEEADGLADLVVVVGVVLPGGQLQERLREQLALAVPGTSHSLIELEDGIIHVHLADQTASGLSVRHHGIKKLLKDFFQTGPPISLEVYCAV</sequence>
<comment type="caution">
    <text evidence="1">The sequence shown here is derived from an EMBL/GenBank/DDBJ whole genome shotgun (WGS) entry which is preliminary data.</text>
</comment>
<gene>
    <name evidence="1" type="ORF">EYF80_004260</name>
</gene>
<dbReference type="EMBL" id="SRLO01000020">
    <property type="protein sequence ID" value="TNN85627.1"/>
    <property type="molecule type" value="Genomic_DNA"/>
</dbReference>
<evidence type="ECO:0000313" key="1">
    <source>
        <dbReference type="EMBL" id="TNN85627.1"/>
    </source>
</evidence>
<organism evidence="1 2">
    <name type="scientific">Liparis tanakae</name>
    <name type="common">Tanaka's snailfish</name>
    <dbReference type="NCBI Taxonomy" id="230148"/>
    <lineage>
        <taxon>Eukaryota</taxon>
        <taxon>Metazoa</taxon>
        <taxon>Chordata</taxon>
        <taxon>Craniata</taxon>
        <taxon>Vertebrata</taxon>
        <taxon>Euteleostomi</taxon>
        <taxon>Actinopterygii</taxon>
        <taxon>Neopterygii</taxon>
        <taxon>Teleostei</taxon>
        <taxon>Neoteleostei</taxon>
        <taxon>Acanthomorphata</taxon>
        <taxon>Eupercaria</taxon>
        <taxon>Perciformes</taxon>
        <taxon>Cottioidei</taxon>
        <taxon>Cottales</taxon>
        <taxon>Liparidae</taxon>
        <taxon>Liparis</taxon>
    </lineage>
</organism>
<evidence type="ECO:0000313" key="2">
    <source>
        <dbReference type="Proteomes" id="UP000314294"/>
    </source>
</evidence>
<reference evidence="1 2" key="1">
    <citation type="submission" date="2019-03" db="EMBL/GenBank/DDBJ databases">
        <title>First draft genome of Liparis tanakae, snailfish: a comprehensive survey of snailfish specific genes.</title>
        <authorList>
            <person name="Kim W."/>
            <person name="Song I."/>
            <person name="Jeong J.-H."/>
            <person name="Kim D."/>
            <person name="Kim S."/>
            <person name="Ryu S."/>
            <person name="Song J.Y."/>
            <person name="Lee S.K."/>
        </authorList>
    </citation>
    <scope>NUCLEOTIDE SEQUENCE [LARGE SCALE GENOMIC DNA]</scope>
    <source>
        <tissue evidence="1">Muscle</tissue>
    </source>
</reference>
<keyword evidence="2" id="KW-1185">Reference proteome</keyword>
<dbReference type="Proteomes" id="UP000314294">
    <property type="component" value="Unassembled WGS sequence"/>
</dbReference>
<dbReference type="AlphaFoldDB" id="A0A4Z2J6H6"/>
<name>A0A4Z2J6H6_9TELE</name>
<accession>A0A4Z2J6H6</accession>
<dbReference type="OrthoDB" id="10009055at2759"/>